<comment type="caution">
    <text evidence="1">The sequence shown here is derived from an EMBL/GenBank/DDBJ whole genome shotgun (WGS) entry which is preliminary data.</text>
</comment>
<protein>
    <submittedName>
        <fullName evidence="1">Uncharacterized protein</fullName>
    </submittedName>
</protein>
<gene>
    <name evidence="1" type="ORF">LSAT_V11C700387090</name>
</gene>
<accession>A0A9R1X3G5</accession>
<dbReference type="AlphaFoldDB" id="A0A9R1X3G5"/>
<proteinExistence type="predicted"/>
<keyword evidence="2" id="KW-1185">Reference proteome</keyword>
<name>A0A9R1X3G5_LACSA</name>
<dbReference type="PANTHER" id="PTHR31973">
    <property type="entry name" value="POLYPROTEIN, PUTATIVE-RELATED"/>
    <property type="match status" value="1"/>
</dbReference>
<evidence type="ECO:0000313" key="1">
    <source>
        <dbReference type="EMBL" id="KAJ0197034.1"/>
    </source>
</evidence>
<dbReference type="EMBL" id="NBSK02000007">
    <property type="protein sequence ID" value="KAJ0197034.1"/>
    <property type="molecule type" value="Genomic_DNA"/>
</dbReference>
<organism evidence="1 2">
    <name type="scientific">Lactuca sativa</name>
    <name type="common">Garden lettuce</name>
    <dbReference type="NCBI Taxonomy" id="4236"/>
    <lineage>
        <taxon>Eukaryota</taxon>
        <taxon>Viridiplantae</taxon>
        <taxon>Streptophyta</taxon>
        <taxon>Embryophyta</taxon>
        <taxon>Tracheophyta</taxon>
        <taxon>Spermatophyta</taxon>
        <taxon>Magnoliopsida</taxon>
        <taxon>eudicotyledons</taxon>
        <taxon>Gunneridae</taxon>
        <taxon>Pentapetalae</taxon>
        <taxon>asterids</taxon>
        <taxon>campanulids</taxon>
        <taxon>Asterales</taxon>
        <taxon>Asteraceae</taxon>
        <taxon>Cichorioideae</taxon>
        <taxon>Cichorieae</taxon>
        <taxon>Lactucinae</taxon>
        <taxon>Lactuca</taxon>
    </lineage>
</organism>
<evidence type="ECO:0000313" key="2">
    <source>
        <dbReference type="Proteomes" id="UP000235145"/>
    </source>
</evidence>
<dbReference type="PANTHER" id="PTHR31973:SF190">
    <property type="entry name" value="MULE TRANSPOSASE DOMAIN-CONTAINING PROTEIN"/>
    <property type="match status" value="1"/>
</dbReference>
<reference evidence="1 2" key="1">
    <citation type="journal article" date="2017" name="Nat. Commun.">
        <title>Genome assembly with in vitro proximity ligation data and whole-genome triplication in lettuce.</title>
        <authorList>
            <person name="Reyes-Chin-Wo S."/>
            <person name="Wang Z."/>
            <person name="Yang X."/>
            <person name="Kozik A."/>
            <person name="Arikit S."/>
            <person name="Song C."/>
            <person name="Xia L."/>
            <person name="Froenicke L."/>
            <person name="Lavelle D.O."/>
            <person name="Truco M.J."/>
            <person name="Xia R."/>
            <person name="Zhu S."/>
            <person name="Xu C."/>
            <person name="Xu H."/>
            <person name="Xu X."/>
            <person name="Cox K."/>
            <person name="Korf I."/>
            <person name="Meyers B.C."/>
            <person name="Michelmore R.W."/>
        </authorList>
    </citation>
    <scope>NUCLEOTIDE SEQUENCE [LARGE SCALE GENOMIC DNA]</scope>
    <source>
        <strain evidence="2">cv. Salinas</strain>
        <tissue evidence="1">Seedlings</tissue>
    </source>
</reference>
<dbReference type="Proteomes" id="UP000235145">
    <property type="component" value="Unassembled WGS sequence"/>
</dbReference>
<sequence length="199" mass="22714">MLELGYSVPPVIYYHFRIPHEDLDFGLRVLGNDNDVLNLAQYIGDNKNPGIPLRALQEQLQKDFEVGVSIDNVFRAKAIVTKIVKGDYTKQYEFLRDYVLELQATNVDTTVKIDVYSEHNPSNPTRKFKRIYICLDPLKKGFKAGFRDLLGFDGAHMKRPFPGQVLTTVGLDSNNDIYPLLMSLLRQRTKVVGYGSWSV</sequence>